<accession>A0A0R2JLA1</accession>
<keyword evidence="2 5" id="KW-0540">Nuclease</keyword>
<gene>
    <name evidence="5" type="primary">xseA</name>
    <name evidence="9" type="ORF">IV73_GL000048</name>
</gene>
<feature type="domain" description="OB-fold nucleic acid binding" evidence="8">
    <location>
        <begin position="5"/>
        <end position="99"/>
    </location>
</feature>
<evidence type="ECO:0000256" key="3">
    <source>
        <dbReference type="ARBA" id="ARBA00022801"/>
    </source>
</evidence>
<comment type="subunit">
    <text evidence="5">Heterooligomer composed of large and small subunits.</text>
</comment>
<dbReference type="NCBIfam" id="TIGR00237">
    <property type="entry name" value="xseA"/>
    <property type="match status" value="1"/>
</dbReference>
<sequence>MAEYLTVSALTQYLKRKFVADPYLKEVYLTGEVSNFRPRSKHQYFSIKDEHAVINATLFQGVYRKLPFQLEAGMRVNVVGHIDLYAPNGGYSIIIERIEPDGVGALAVQYEQLKRKLETEGLFQQNQRAIPAFPKKIAVITSPSGAVIQDIRTTVQRRYPIAQIYLYPAVVQGQGSVPNLLQQLKRVAQVNYDVLIIGRGGGSIEDLWAFNDEQLARQLVQMPMPMISSVGHETDTTIADFIADQRAATPTAAAEIATPVLLTDLFNELNQTQMRMINSLSNRLNYLDERLTRVQQSAVLQQPTRLYEGLSRRVDLAQDRLAQMFKTQLTQNQHRLALIMPRLNNAMQRQIEQKQTRYARAVHGLDLMSPLAVLARGYSVTTNQNQQVVRQVGDVATGDQVYIQVNDGQILAQVTEIKKEND</sequence>
<dbReference type="AlphaFoldDB" id="A0A0R2JLA1"/>
<dbReference type="GO" id="GO:0008855">
    <property type="term" value="F:exodeoxyribonuclease VII activity"/>
    <property type="evidence" value="ECO:0007669"/>
    <property type="project" value="UniProtKB-UniRule"/>
</dbReference>
<dbReference type="PATRIC" id="fig|1616.3.peg.48"/>
<organism evidence="9 10">
    <name type="scientific">Weissella kandleri</name>
    <dbReference type="NCBI Taxonomy" id="1616"/>
    <lineage>
        <taxon>Bacteria</taxon>
        <taxon>Bacillati</taxon>
        <taxon>Bacillota</taxon>
        <taxon>Bacilli</taxon>
        <taxon>Lactobacillales</taxon>
        <taxon>Lactobacillaceae</taxon>
        <taxon>Weissella</taxon>
    </lineage>
</organism>
<comment type="subcellular location">
    <subcellularLocation>
        <location evidence="5 6">Cytoplasm</location>
    </subcellularLocation>
</comment>
<reference evidence="9 10" key="1">
    <citation type="journal article" date="2015" name="Genome Announc.">
        <title>Expanding the biotechnology potential of lactobacilli through comparative genomics of 213 strains and associated genera.</title>
        <authorList>
            <person name="Sun Z."/>
            <person name="Harris H.M."/>
            <person name="McCann A."/>
            <person name="Guo C."/>
            <person name="Argimon S."/>
            <person name="Zhang W."/>
            <person name="Yang X."/>
            <person name="Jeffery I.B."/>
            <person name="Cooney J.C."/>
            <person name="Kagawa T.F."/>
            <person name="Liu W."/>
            <person name="Song Y."/>
            <person name="Salvetti E."/>
            <person name="Wrobel A."/>
            <person name="Rasinkangas P."/>
            <person name="Parkhill J."/>
            <person name="Rea M.C."/>
            <person name="O'Sullivan O."/>
            <person name="Ritari J."/>
            <person name="Douillard F.P."/>
            <person name="Paul Ross R."/>
            <person name="Yang R."/>
            <person name="Briner A.E."/>
            <person name="Felis G.E."/>
            <person name="de Vos W.M."/>
            <person name="Barrangou R."/>
            <person name="Klaenhammer T.R."/>
            <person name="Caufield P.W."/>
            <person name="Cui Y."/>
            <person name="Zhang H."/>
            <person name="O'Toole P.W."/>
        </authorList>
    </citation>
    <scope>NUCLEOTIDE SEQUENCE [LARGE SCALE GENOMIC DNA]</scope>
    <source>
        <strain evidence="9 10">DSM 20593</strain>
    </source>
</reference>
<dbReference type="GO" id="GO:0003676">
    <property type="term" value="F:nucleic acid binding"/>
    <property type="evidence" value="ECO:0007669"/>
    <property type="project" value="InterPro"/>
</dbReference>
<dbReference type="Proteomes" id="UP000051655">
    <property type="component" value="Unassembled WGS sequence"/>
</dbReference>
<name>A0A0R2JLA1_9LACO</name>
<evidence type="ECO:0000259" key="7">
    <source>
        <dbReference type="Pfam" id="PF02601"/>
    </source>
</evidence>
<evidence type="ECO:0000256" key="1">
    <source>
        <dbReference type="ARBA" id="ARBA00022490"/>
    </source>
</evidence>
<keyword evidence="1 5" id="KW-0963">Cytoplasm</keyword>
<evidence type="ECO:0000256" key="6">
    <source>
        <dbReference type="RuleBase" id="RU004355"/>
    </source>
</evidence>
<dbReference type="GO" id="GO:0006308">
    <property type="term" value="P:DNA catabolic process"/>
    <property type="evidence" value="ECO:0007669"/>
    <property type="project" value="UniProtKB-UniRule"/>
</dbReference>
<dbReference type="PANTHER" id="PTHR30008:SF0">
    <property type="entry name" value="EXODEOXYRIBONUCLEASE 7 LARGE SUBUNIT"/>
    <property type="match status" value="1"/>
</dbReference>
<comment type="caution">
    <text evidence="9">The sequence shown here is derived from an EMBL/GenBank/DDBJ whole genome shotgun (WGS) entry which is preliminary data.</text>
</comment>
<dbReference type="InterPro" id="IPR025824">
    <property type="entry name" value="OB-fold_nuc-bd_dom"/>
</dbReference>
<evidence type="ECO:0000256" key="2">
    <source>
        <dbReference type="ARBA" id="ARBA00022722"/>
    </source>
</evidence>
<dbReference type="RefSeq" id="WP_057753224.1">
    <property type="nucleotide sequence ID" value="NZ_JQBP01000001.1"/>
</dbReference>
<dbReference type="GO" id="GO:0005737">
    <property type="term" value="C:cytoplasm"/>
    <property type="evidence" value="ECO:0007669"/>
    <property type="project" value="UniProtKB-SubCell"/>
</dbReference>
<evidence type="ECO:0000256" key="5">
    <source>
        <dbReference type="HAMAP-Rule" id="MF_00378"/>
    </source>
</evidence>
<dbReference type="CDD" id="cd04489">
    <property type="entry name" value="ExoVII_LU_OBF"/>
    <property type="match status" value="1"/>
</dbReference>
<dbReference type="STRING" id="1616.IV73_GL000048"/>
<dbReference type="InterPro" id="IPR020579">
    <property type="entry name" value="Exonuc_VII_lsu_C"/>
</dbReference>
<comment type="function">
    <text evidence="5">Bidirectionally degrades single-stranded DNA into large acid-insoluble oligonucleotides, which are then degraded further into small acid-soluble oligonucleotides.</text>
</comment>
<keyword evidence="4 5" id="KW-0269">Exonuclease</keyword>
<dbReference type="OrthoDB" id="9802795at2"/>
<evidence type="ECO:0000259" key="8">
    <source>
        <dbReference type="Pfam" id="PF13742"/>
    </source>
</evidence>
<protein>
    <recommendedName>
        <fullName evidence="5">Exodeoxyribonuclease 7 large subunit</fullName>
        <ecNumber evidence="5">3.1.11.6</ecNumber>
    </recommendedName>
    <alternativeName>
        <fullName evidence="5">Exodeoxyribonuclease VII large subunit</fullName>
        <shortName evidence="5">Exonuclease VII large subunit</shortName>
    </alternativeName>
</protein>
<keyword evidence="3 5" id="KW-0378">Hydrolase</keyword>
<dbReference type="EC" id="3.1.11.6" evidence="5"/>
<dbReference type="EMBL" id="JQBP01000001">
    <property type="protein sequence ID" value="KRN75564.1"/>
    <property type="molecule type" value="Genomic_DNA"/>
</dbReference>
<evidence type="ECO:0000313" key="10">
    <source>
        <dbReference type="Proteomes" id="UP000051655"/>
    </source>
</evidence>
<proteinExistence type="inferred from homology"/>
<keyword evidence="10" id="KW-1185">Reference proteome</keyword>
<dbReference type="HAMAP" id="MF_00378">
    <property type="entry name" value="Exonuc_7_L"/>
    <property type="match status" value="1"/>
</dbReference>
<comment type="catalytic activity">
    <reaction evidence="5 6">
        <text>Exonucleolytic cleavage in either 5'- to 3'- or 3'- to 5'-direction to yield nucleoside 5'-phosphates.</text>
        <dbReference type="EC" id="3.1.11.6"/>
    </reaction>
</comment>
<dbReference type="PANTHER" id="PTHR30008">
    <property type="entry name" value="EXODEOXYRIBONUCLEASE 7 LARGE SUBUNIT"/>
    <property type="match status" value="1"/>
</dbReference>
<dbReference type="InterPro" id="IPR003753">
    <property type="entry name" value="Exonuc_VII_L"/>
</dbReference>
<dbReference type="Pfam" id="PF02601">
    <property type="entry name" value="Exonuc_VII_L"/>
    <property type="match status" value="1"/>
</dbReference>
<evidence type="ECO:0000313" key="9">
    <source>
        <dbReference type="EMBL" id="KRN75564.1"/>
    </source>
</evidence>
<dbReference type="GO" id="GO:0009318">
    <property type="term" value="C:exodeoxyribonuclease VII complex"/>
    <property type="evidence" value="ECO:0007669"/>
    <property type="project" value="UniProtKB-UniRule"/>
</dbReference>
<comment type="similarity">
    <text evidence="5 6">Belongs to the XseA family.</text>
</comment>
<dbReference type="Pfam" id="PF13742">
    <property type="entry name" value="tRNA_anti_2"/>
    <property type="match status" value="1"/>
</dbReference>
<feature type="domain" description="Exonuclease VII large subunit C-terminal" evidence="7">
    <location>
        <begin position="124"/>
        <end position="412"/>
    </location>
</feature>
<evidence type="ECO:0000256" key="4">
    <source>
        <dbReference type="ARBA" id="ARBA00022839"/>
    </source>
</evidence>